<accession>A0AA97GV37</accession>
<proteinExistence type="predicted"/>
<dbReference type="GO" id="GO:0004806">
    <property type="term" value="F:triacylglycerol lipase activity"/>
    <property type="evidence" value="ECO:0007669"/>
    <property type="project" value="InterPro"/>
</dbReference>
<evidence type="ECO:0000256" key="1">
    <source>
        <dbReference type="SAM" id="SignalP"/>
    </source>
</evidence>
<dbReference type="RefSeq" id="WP_420041458.1">
    <property type="nucleotide sequence ID" value="NZ_CP128986.1"/>
</dbReference>
<dbReference type="PANTHER" id="PTHR34853:SF1">
    <property type="entry name" value="LIPASE 5"/>
    <property type="match status" value="1"/>
</dbReference>
<dbReference type="AlphaFoldDB" id="A0AA97GV37"/>
<dbReference type="InterPro" id="IPR005152">
    <property type="entry name" value="Lipase_secreted"/>
</dbReference>
<dbReference type="GO" id="GO:0016042">
    <property type="term" value="P:lipid catabolic process"/>
    <property type="evidence" value="ECO:0007669"/>
    <property type="project" value="InterPro"/>
</dbReference>
<protein>
    <recommendedName>
        <fullName evidence="3">Lipase</fullName>
    </recommendedName>
</protein>
<reference evidence="2" key="1">
    <citation type="submission" date="2023-06" db="EMBL/GenBank/DDBJ databases">
        <title>Gordonia sp. nov. and Pseudochrobactrum sp. nov., two species isolated from the burying beetle Nicrophorus vespilloides.</title>
        <authorList>
            <person name="Poehlein A."/>
            <person name="Guzman J."/>
            <person name="Daniel R."/>
            <person name="Vilcinskas A."/>
        </authorList>
    </citation>
    <scope>NUCLEOTIDE SEQUENCE</scope>
    <source>
        <strain evidence="2">MP11Mi</strain>
    </source>
</reference>
<feature type="chain" id="PRO_5041724192" description="Lipase" evidence="1">
    <location>
        <begin position="28"/>
        <end position="372"/>
    </location>
</feature>
<dbReference type="EMBL" id="CP128986">
    <property type="protein sequence ID" value="WOC12207.1"/>
    <property type="molecule type" value="Genomic_DNA"/>
</dbReference>
<dbReference type="PANTHER" id="PTHR34853">
    <property type="match status" value="1"/>
</dbReference>
<dbReference type="SUPFAM" id="SSF53474">
    <property type="entry name" value="alpha/beta-Hydrolases"/>
    <property type="match status" value="1"/>
</dbReference>
<keyword evidence="1" id="KW-0732">Signal</keyword>
<dbReference type="Gene3D" id="3.40.50.1820">
    <property type="entry name" value="alpha/beta hydrolase"/>
    <property type="match status" value="1"/>
</dbReference>
<gene>
    <name evidence="2" type="ORF">MP11Mi_12900</name>
</gene>
<name>A0AA97GV37_9ACTN</name>
<dbReference type="InterPro" id="IPR029058">
    <property type="entry name" value="AB_hydrolase_fold"/>
</dbReference>
<sequence length="372" mass="39505">MFRVRRGVVGAVVAAAVVAPTAPIATADTAGHGSPISVTVRPDGWRGIENGRAIDYWTQDPRGRPVRASGALVRPPGKAPAGGWPVVAYTHGTSGYGTGCGGQSFVDAEPSRYISRLVEHGYAVVAPDYVGLGHDDVGVHPYLNTRSESSATIDLLTAARTVDSTLSNRWAVTGDSQGGQAALATAHRQQTYGPKTDFRGTVAIDPESDVEKIMPLLGPYVPAMPSPIDHSYGFLLATLAGLRQADPSAHVNSYLTPYGRRLVDQVGQRCGTPTLPKDLAFGSLLSRPLTTPQMTSALNRYMAVPVRGYDAPILLLLNTLDTTVPSPLHAKLAADLALNRVPFTTVVGNGSHTEMDAAQWSAFDRFFTRHLS</sequence>
<organism evidence="2">
    <name type="scientific">Gordonia sp. MP11Mi</name>
    <dbReference type="NCBI Taxonomy" id="3022769"/>
    <lineage>
        <taxon>Bacteria</taxon>
        <taxon>Bacillati</taxon>
        <taxon>Actinomycetota</taxon>
        <taxon>Actinomycetes</taxon>
        <taxon>Mycobacteriales</taxon>
        <taxon>Gordoniaceae</taxon>
        <taxon>Gordonia</taxon>
    </lineage>
</organism>
<dbReference type="Pfam" id="PF03583">
    <property type="entry name" value="LIP"/>
    <property type="match status" value="1"/>
</dbReference>
<dbReference type="PIRSF" id="PIRSF029171">
    <property type="entry name" value="Esterase_LipA"/>
    <property type="match status" value="1"/>
</dbReference>
<feature type="signal peptide" evidence="1">
    <location>
        <begin position="1"/>
        <end position="27"/>
    </location>
</feature>
<evidence type="ECO:0000313" key="2">
    <source>
        <dbReference type="EMBL" id="WOC12207.1"/>
    </source>
</evidence>
<evidence type="ECO:0008006" key="3">
    <source>
        <dbReference type="Google" id="ProtNLM"/>
    </source>
</evidence>